<dbReference type="RefSeq" id="WP_072629072.1">
    <property type="nucleotide sequence ID" value="NZ_MLCB01000028.1"/>
</dbReference>
<dbReference type="AlphaFoldDB" id="A0A1L9P1L3"/>
<dbReference type="InterPro" id="IPR010982">
    <property type="entry name" value="Lambda_DNA-bd_dom_sf"/>
</dbReference>
<dbReference type="InterPro" id="IPR046335">
    <property type="entry name" value="LacI/GalR-like_sensor"/>
</dbReference>
<reference evidence="5 6" key="1">
    <citation type="submission" date="2016-10" db="EMBL/GenBank/DDBJ databases">
        <title>Genome sequence of Planktotalea frisia SH6-1.</title>
        <authorList>
            <person name="Poehlein A."/>
            <person name="Bakenhus I."/>
            <person name="Voget S."/>
            <person name="Brinkhoff T."/>
            <person name="Simon M."/>
        </authorList>
    </citation>
    <scope>NUCLEOTIDE SEQUENCE [LARGE SCALE GENOMIC DNA]</scope>
    <source>
        <strain evidence="5 6">SH6-1</strain>
    </source>
</reference>
<keyword evidence="1" id="KW-0805">Transcription regulation</keyword>
<evidence type="ECO:0000256" key="3">
    <source>
        <dbReference type="ARBA" id="ARBA00023163"/>
    </source>
</evidence>
<feature type="domain" description="HTH lacI-type" evidence="4">
    <location>
        <begin position="2"/>
        <end position="56"/>
    </location>
</feature>
<dbReference type="Pfam" id="PF13377">
    <property type="entry name" value="Peripla_BP_3"/>
    <property type="match status" value="1"/>
</dbReference>
<dbReference type="SUPFAM" id="SSF47413">
    <property type="entry name" value="lambda repressor-like DNA-binding domains"/>
    <property type="match status" value="1"/>
</dbReference>
<dbReference type="OrthoDB" id="8433438at2"/>
<dbReference type="SMART" id="SM00354">
    <property type="entry name" value="HTH_LACI"/>
    <property type="match status" value="1"/>
</dbReference>
<proteinExistence type="predicted"/>
<name>A0A1L9P1L3_9RHOB</name>
<evidence type="ECO:0000313" key="6">
    <source>
        <dbReference type="Proteomes" id="UP000184514"/>
    </source>
</evidence>
<dbReference type="SUPFAM" id="SSF53822">
    <property type="entry name" value="Periplasmic binding protein-like I"/>
    <property type="match status" value="1"/>
</dbReference>
<evidence type="ECO:0000313" key="5">
    <source>
        <dbReference type="EMBL" id="OJI95386.1"/>
    </source>
</evidence>
<keyword evidence="3" id="KW-0804">Transcription</keyword>
<dbReference type="CDD" id="cd06267">
    <property type="entry name" value="PBP1_LacI_sugar_binding-like"/>
    <property type="match status" value="1"/>
</dbReference>
<dbReference type="EMBL" id="MLCB01000028">
    <property type="protein sequence ID" value="OJI95386.1"/>
    <property type="molecule type" value="Genomic_DNA"/>
</dbReference>
<dbReference type="PANTHER" id="PTHR30146:SF138">
    <property type="entry name" value="TRANSCRIPTIONAL REGULATORY PROTEIN"/>
    <property type="match status" value="1"/>
</dbReference>
<dbReference type="InterPro" id="IPR000843">
    <property type="entry name" value="HTH_LacI"/>
</dbReference>
<organism evidence="5 6">
    <name type="scientific">Planktotalea frisia</name>
    <dbReference type="NCBI Taxonomy" id="696762"/>
    <lineage>
        <taxon>Bacteria</taxon>
        <taxon>Pseudomonadati</taxon>
        <taxon>Pseudomonadota</taxon>
        <taxon>Alphaproteobacteria</taxon>
        <taxon>Rhodobacterales</taxon>
        <taxon>Paracoccaceae</taxon>
        <taxon>Planktotalea</taxon>
    </lineage>
</organism>
<dbReference type="PANTHER" id="PTHR30146">
    <property type="entry name" value="LACI-RELATED TRANSCRIPTIONAL REPRESSOR"/>
    <property type="match status" value="1"/>
</dbReference>
<gene>
    <name evidence="5" type="primary">rbsR</name>
    <name evidence="5" type="ORF">PFRI_03730</name>
</gene>
<dbReference type="GO" id="GO:0003700">
    <property type="term" value="F:DNA-binding transcription factor activity"/>
    <property type="evidence" value="ECO:0007669"/>
    <property type="project" value="TreeGrafter"/>
</dbReference>
<dbReference type="Gene3D" id="1.10.260.40">
    <property type="entry name" value="lambda repressor-like DNA-binding domains"/>
    <property type="match status" value="1"/>
</dbReference>
<evidence type="ECO:0000259" key="4">
    <source>
        <dbReference type="PROSITE" id="PS50932"/>
    </source>
</evidence>
<dbReference type="GO" id="GO:0000976">
    <property type="term" value="F:transcription cis-regulatory region binding"/>
    <property type="evidence" value="ECO:0007669"/>
    <property type="project" value="TreeGrafter"/>
</dbReference>
<sequence>MANIKKIATDMGVSVATVSNALTGKGRVSSQMVDRIRQRANDLGYRPSLAGRALRSGQSGILGLVMPDLTNPLFPRIAQNLSMMADDRQLGILIADSRGNPDEQTQAIERLLDRGVDGLLIVPQKGTAPGQQRVPTVIINTASDPDNTVSADHAGGGKLIAEHIAALGHSDVIILGGDRVSEVQRDRVNGMHAGLNRSHKVTELWDKDGMDQLVCAIKDGATAIMTTSDLLALRVHSHLSQHGIFVPQDISLTGFDDLPFATAMHPQLTTVAQDVEKIAHLAIDRLIRTIQNDDPPVETTTVAMRLVMRASTLIKNETANLETTQ</sequence>
<dbReference type="InterPro" id="IPR028082">
    <property type="entry name" value="Peripla_BP_I"/>
</dbReference>
<keyword evidence="2" id="KW-0238">DNA-binding</keyword>
<keyword evidence="6" id="KW-1185">Reference proteome</keyword>
<comment type="caution">
    <text evidence="5">The sequence shown here is derived from an EMBL/GenBank/DDBJ whole genome shotgun (WGS) entry which is preliminary data.</text>
</comment>
<protein>
    <submittedName>
        <fullName evidence="5">Ribose operon repressor</fullName>
    </submittedName>
</protein>
<dbReference type="Pfam" id="PF00356">
    <property type="entry name" value="LacI"/>
    <property type="match status" value="1"/>
</dbReference>
<dbReference type="CDD" id="cd01392">
    <property type="entry name" value="HTH_LacI"/>
    <property type="match status" value="1"/>
</dbReference>
<dbReference type="PROSITE" id="PS50932">
    <property type="entry name" value="HTH_LACI_2"/>
    <property type="match status" value="1"/>
</dbReference>
<evidence type="ECO:0000256" key="2">
    <source>
        <dbReference type="ARBA" id="ARBA00023125"/>
    </source>
</evidence>
<dbReference type="STRING" id="696762.PFRI_03730"/>
<dbReference type="Proteomes" id="UP000184514">
    <property type="component" value="Unassembled WGS sequence"/>
</dbReference>
<dbReference type="Gene3D" id="3.40.50.2300">
    <property type="match status" value="2"/>
</dbReference>
<evidence type="ECO:0000256" key="1">
    <source>
        <dbReference type="ARBA" id="ARBA00023015"/>
    </source>
</evidence>
<accession>A0A1L9P1L3</accession>